<organism evidence="4 5">
    <name type="scientific">Kribbella albertanoniae</name>
    <dbReference type="NCBI Taxonomy" id="1266829"/>
    <lineage>
        <taxon>Bacteria</taxon>
        <taxon>Bacillati</taxon>
        <taxon>Actinomycetota</taxon>
        <taxon>Actinomycetes</taxon>
        <taxon>Propionibacteriales</taxon>
        <taxon>Kribbellaceae</taxon>
        <taxon>Kribbella</taxon>
    </lineage>
</organism>
<dbReference type="Pfam" id="PF00701">
    <property type="entry name" value="DHDPS"/>
    <property type="match status" value="1"/>
</dbReference>
<keyword evidence="2 3" id="KW-0456">Lyase</keyword>
<dbReference type="AlphaFoldDB" id="A0A4R4P035"/>
<comment type="caution">
    <text evidence="4">The sequence shown here is derived from an EMBL/GenBank/DDBJ whole genome shotgun (WGS) entry which is preliminary data.</text>
</comment>
<evidence type="ECO:0000313" key="5">
    <source>
        <dbReference type="Proteomes" id="UP000295075"/>
    </source>
</evidence>
<comment type="similarity">
    <text evidence="1 3">Belongs to the DapA family.</text>
</comment>
<evidence type="ECO:0000313" key="4">
    <source>
        <dbReference type="EMBL" id="TDC15548.1"/>
    </source>
</evidence>
<dbReference type="SUPFAM" id="SSF51569">
    <property type="entry name" value="Aldolase"/>
    <property type="match status" value="1"/>
</dbReference>
<dbReference type="GO" id="GO:0008840">
    <property type="term" value="F:4-hydroxy-tetrahydrodipicolinate synthase activity"/>
    <property type="evidence" value="ECO:0007669"/>
    <property type="project" value="TreeGrafter"/>
</dbReference>
<dbReference type="PANTHER" id="PTHR12128">
    <property type="entry name" value="DIHYDRODIPICOLINATE SYNTHASE"/>
    <property type="match status" value="1"/>
</dbReference>
<dbReference type="EMBL" id="SMKA01000336">
    <property type="protein sequence ID" value="TDC15548.1"/>
    <property type="molecule type" value="Genomic_DNA"/>
</dbReference>
<dbReference type="CDD" id="cd00408">
    <property type="entry name" value="DHDPS-like"/>
    <property type="match status" value="1"/>
</dbReference>
<evidence type="ECO:0000256" key="3">
    <source>
        <dbReference type="PIRNR" id="PIRNR001365"/>
    </source>
</evidence>
<dbReference type="InterPro" id="IPR002220">
    <property type="entry name" value="DapA-like"/>
</dbReference>
<proteinExistence type="inferred from homology"/>
<evidence type="ECO:0000256" key="2">
    <source>
        <dbReference type="ARBA" id="ARBA00023239"/>
    </source>
</evidence>
<evidence type="ECO:0000256" key="1">
    <source>
        <dbReference type="ARBA" id="ARBA00007592"/>
    </source>
</evidence>
<protein>
    <submittedName>
        <fullName evidence="4">Dihydrodipicolinate synthase family protein</fullName>
    </submittedName>
</protein>
<gene>
    <name evidence="4" type="ORF">E1261_40320</name>
</gene>
<dbReference type="SMART" id="SM01130">
    <property type="entry name" value="DHDPS"/>
    <property type="match status" value="1"/>
</dbReference>
<keyword evidence="5" id="KW-1185">Reference proteome</keyword>
<dbReference type="PANTHER" id="PTHR12128:SF66">
    <property type="entry name" value="4-HYDROXY-2-OXOGLUTARATE ALDOLASE, MITOCHONDRIAL"/>
    <property type="match status" value="1"/>
</dbReference>
<dbReference type="PIRSF" id="PIRSF001365">
    <property type="entry name" value="DHDPS"/>
    <property type="match status" value="1"/>
</dbReference>
<reference evidence="4 5" key="1">
    <citation type="submission" date="2019-03" db="EMBL/GenBank/DDBJ databases">
        <title>Draft genome sequences of novel Actinobacteria.</title>
        <authorList>
            <person name="Sahin N."/>
            <person name="Ay H."/>
            <person name="Saygin H."/>
        </authorList>
    </citation>
    <scope>NUCLEOTIDE SEQUENCE [LARGE SCALE GENOMIC DNA]</scope>
    <source>
        <strain evidence="4 5">JCM 30547</strain>
    </source>
</reference>
<dbReference type="RefSeq" id="WP_132415029.1">
    <property type="nucleotide sequence ID" value="NZ_SMKA01000336.1"/>
</dbReference>
<dbReference type="Proteomes" id="UP000295075">
    <property type="component" value="Unassembled WGS sequence"/>
</dbReference>
<sequence>MATTAIGSERPTDASLLVRGVSPVLEVPFTADGEVDYTGFERVVAYALSTGVTSVMFPGFASEFHKLSEDERRRLTAILLEHTRDRNDVAAVVAVQDHATRLAALRAMDSVEAGADLINLLPPHFLSPSRTALADHVRTVLTAIDPIPMVLQYAPSETGTSLDADLLRAIAQDHPNLRLVKVESSPPGPLIAELAAGTPSLAALEGYAGVQLPDAIRRGAVGTQPGCSLTEVYVEIWRRFATGDEAGGVELHRRLLPYISYWMLDTERIIAAEKLISVRRGLFASPYCREPAHHLDTEEVRMVDRALTEFADLLPPLGRP</sequence>
<dbReference type="InterPro" id="IPR013785">
    <property type="entry name" value="Aldolase_TIM"/>
</dbReference>
<accession>A0A4R4P035</accession>
<dbReference type="OrthoDB" id="9778880at2"/>
<name>A0A4R4P035_9ACTN</name>
<dbReference type="Gene3D" id="3.20.20.70">
    <property type="entry name" value="Aldolase class I"/>
    <property type="match status" value="1"/>
</dbReference>